<reference evidence="2 3" key="1">
    <citation type="journal article" date="2011" name="Science">
        <title>The ecoresponsive genome of Daphnia pulex.</title>
        <authorList>
            <person name="Colbourne J.K."/>
            <person name="Pfrender M.E."/>
            <person name="Gilbert D."/>
            <person name="Thomas W.K."/>
            <person name="Tucker A."/>
            <person name="Oakley T.H."/>
            <person name="Tokishita S."/>
            <person name="Aerts A."/>
            <person name="Arnold G.J."/>
            <person name="Basu M.K."/>
            <person name="Bauer D.J."/>
            <person name="Caceres C.E."/>
            <person name="Carmel L."/>
            <person name="Casola C."/>
            <person name="Choi J.H."/>
            <person name="Detter J.C."/>
            <person name="Dong Q."/>
            <person name="Dusheyko S."/>
            <person name="Eads B.D."/>
            <person name="Frohlich T."/>
            <person name="Geiler-Samerotte K.A."/>
            <person name="Gerlach D."/>
            <person name="Hatcher P."/>
            <person name="Jogdeo S."/>
            <person name="Krijgsveld J."/>
            <person name="Kriventseva E.V."/>
            <person name="Kultz D."/>
            <person name="Laforsch C."/>
            <person name="Lindquist E."/>
            <person name="Lopez J."/>
            <person name="Manak J.R."/>
            <person name="Muller J."/>
            <person name="Pangilinan J."/>
            <person name="Patwardhan R.P."/>
            <person name="Pitluck S."/>
            <person name="Pritham E.J."/>
            <person name="Rechtsteiner A."/>
            <person name="Rho M."/>
            <person name="Rogozin I.B."/>
            <person name="Sakarya O."/>
            <person name="Salamov A."/>
            <person name="Schaack S."/>
            <person name="Shapiro H."/>
            <person name="Shiga Y."/>
            <person name="Skalitzky C."/>
            <person name="Smith Z."/>
            <person name="Souvorov A."/>
            <person name="Sung W."/>
            <person name="Tang Z."/>
            <person name="Tsuchiya D."/>
            <person name="Tu H."/>
            <person name="Vos H."/>
            <person name="Wang M."/>
            <person name="Wolf Y.I."/>
            <person name="Yamagata H."/>
            <person name="Yamada T."/>
            <person name="Ye Y."/>
            <person name="Shaw J.R."/>
            <person name="Andrews J."/>
            <person name="Crease T.J."/>
            <person name="Tang H."/>
            <person name="Lucas S.M."/>
            <person name="Robertson H.M."/>
            <person name="Bork P."/>
            <person name="Koonin E.V."/>
            <person name="Zdobnov E.M."/>
            <person name="Grigoriev I.V."/>
            <person name="Lynch M."/>
            <person name="Boore J.L."/>
        </authorList>
    </citation>
    <scope>NUCLEOTIDE SEQUENCE [LARGE SCALE GENOMIC DNA]</scope>
</reference>
<dbReference type="OrthoDB" id="6398456at2759"/>
<evidence type="ECO:0000313" key="2">
    <source>
        <dbReference type="EMBL" id="EFX66796.1"/>
    </source>
</evidence>
<dbReference type="InParanoid" id="E9HN96"/>
<organism evidence="2 3">
    <name type="scientific">Daphnia pulex</name>
    <name type="common">Water flea</name>
    <dbReference type="NCBI Taxonomy" id="6669"/>
    <lineage>
        <taxon>Eukaryota</taxon>
        <taxon>Metazoa</taxon>
        <taxon>Ecdysozoa</taxon>
        <taxon>Arthropoda</taxon>
        <taxon>Crustacea</taxon>
        <taxon>Branchiopoda</taxon>
        <taxon>Diplostraca</taxon>
        <taxon>Cladocera</taxon>
        <taxon>Anomopoda</taxon>
        <taxon>Daphniidae</taxon>
        <taxon>Daphnia</taxon>
    </lineage>
</organism>
<gene>
    <name evidence="2" type="ORF">DAPPUDRAFT_116010</name>
</gene>
<dbReference type="PANTHER" id="PTHR33173:SF2">
    <property type="entry name" value="MYND-TYPE DOMAIN-CONTAINING PROTEIN"/>
    <property type="match status" value="1"/>
</dbReference>
<evidence type="ECO:0000256" key="1">
    <source>
        <dbReference type="SAM" id="MobiDB-lite"/>
    </source>
</evidence>
<dbReference type="HOGENOM" id="CLU_1275030_0_0_1"/>
<feature type="region of interest" description="Disordered" evidence="1">
    <location>
        <begin position="1"/>
        <end position="39"/>
    </location>
</feature>
<name>E9HN96_DAPPU</name>
<feature type="non-terminal residue" evidence="2">
    <location>
        <position position="217"/>
    </location>
</feature>
<accession>E9HN96</accession>
<protein>
    <submittedName>
        <fullName evidence="2">Uncharacterized protein</fullName>
    </submittedName>
</protein>
<dbReference type="PhylomeDB" id="E9HN96"/>
<keyword evidence="3" id="KW-1185">Reference proteome</keyword>
<dbReference type="AlphaFoldDB" id="E9HN96"/>
<dbReference type="PANTHER" id="PTHR33173">
    <property type="match status" value="1"/>
</dbReference>
<dbReference type="KEGG" id="dpx:DAPPUDRAFT_116010"/>
<sequence>SNENDKNKYYGSSSNEESTEESRNINDSEDEELAKEKKASKKKNLIRIKNLKTCILNLGGRHTYEILYDNMPGVFPSSTRIQESWRNIIHHVFQLFDIMKENNYPKKVLVSDATEIILKENTPSTVQFHPRGSLPVRETGLPDAAGSVVYSAIDIIQYFKLYPAAPVQFVIMAQPIGDSAPPVRIGTFASNNKMIMITSINLPAFANDCRTSKHLAP</sequence>
<evidence type="ECO:0000313" key="3">
    <source>
        <dbReference type="Proteomes" id="UP000000305"/>
    </source>
</evidence>
<dbReference type="Proteomes" id="UP000000305">
    <property type="component" value="Unassembled WGS sequence"/>
</dbReference>
<proteinExistence type="predicted"/>
<dbReference type="EMBL" id="GL732694">
    <property type="protein sequence ID" value="EFX66796.1"/>
    <property type="molecule type" value="Genomic_DNA"/>
</dbReference>